<evidence type="ECO:0000259" key="2">
    <source>
        <dbReference type="Pfam" id="PF17667"/>
    </source>
</evidence>
<dbReference type="SUPFAM" id="SSF56112">
    <property type="entry name" value="Protein kinase-like (PK-like)"/>
    <property type="match status" value="1"/>
</dbReference>
<organism evidence="3 4">
    <name type="scientific">Ganoderma sinense ZZ0214-1</name>
    <dbReference type="NCBI Taxonomy" id="1077348"/>
    <lineage>
        <taxon>Eukaryota</taxon>
        <taxon>Fungi</taxon>
        <taxon>Dikarya</taxon>
        <taxon>Basidiomycota</taxon>
        <taxon>Agaricomycotina</taxon>
        <taxon>Agaricomycetes</taxon>
        <taxon>Polyporales</taxon>
        <taxon>Polyporaceae</taxon>
        <taxon>Ganoderma</taxon>
    </lineage>
</organism>
<dbReference type="Gene3D" id="1.10.510.10">
    <property type="entry name" value="Transferase(Phosphotransferase) domain 1"/>
    <property type="match status" value="1"/>
</dbReference>
<dbReference type="Pfam" id="PF17667">
    <property type="entry name" value="Pkinase_fungal"/>
    <property type="match status" value="1"/>
</dbReference>
<comment type="caution">
    <text evidence="3">The sequence shown here is derived from an EMBL/GenBank/DDBJ whole genome shotgun (WGS) entry which is preliminary data.</text>
</comment>
<evidence type="ECO:0000256" key="1">
    <source>
        <dbReference type="SAM" id="MobiDB-lite"/>
    </source>
</evidence>
<dbReference type="OrthoDB" id="2797568at2759"/>
<protein>
    <recommendedName>
        <fullName evidence="2">Fungal-type protein kinase domain-containing protein</fullName>
    </recommendedName>
</protein>
<gene>
    <name evidence="3" type="ORF">GSI_09770</name>
</gene>
<dbReference type="InterPro" id="IPR011009">
    <property type="entry name" value="Kinase-like_dom_sf"/>
</dbReference>
<dbReference type="PANTHER" id="PTHR38248">
    <property type="entry name" value="FUNK1 6"/>
    <property type="match status" value="1"/>
</dbReference>
<feature type="region of interest" description="Disordered" evidence="1">
    <location>
        <begin position="446"/>
        <end position="489"/>
    </location>
</feature>
<feature type="compositionally biased region" description="Acidic residues" evidence="1">
    <location>
        <begin position="370"/>
        <end position="381"/>
    </location>
</feature>
<dbReference type="GO" id="GO:0004672">
    <property type="term" value="F:protein kinase activity"/>
    <property type="evidence" value="ECO:0007669"/>
    <property type="project" value="InterPro"/>
</dbReference>
<proteinExistence type="predicted"/>
<feature type="region of interest" description="Disordered" evidence="1">
    <location>
        <begin position="366"/>
        <end position="385"/>
    </location>
</feature>
<dbReference type="InterPro" id="IPR008266">
    <property type="entry name" value="Tyr_kinase_AS"/>
</dbReference>
<feature type="compositionally biased region" description="Basic and acidic residues" evidence="1">
    <location>
        <begin position="934"/>
        <end position="945"/>
    </location>
</feature>
<sequence>MSGVNATPLTVKSKQHPVVVEETNKGGQHEGWAQEIVDRIHVSKDRTDVYLRKFVPSTARCPLTDDFTGRDLFSDWTPTAGKEKESYDTLVCGSRPSRRNRCPDHEKVKGFTELVSTFPEDKRPAFFKAYRVQQQFPFSAFAKDHHKSYPDIAVSFPGVKADALGDKPKWCDIALTMEAKAMEADDPFDKDGLEHVNRQIQLAINARGLMHAHGFLSVFILGVYGHRVRFVRFDHACAVVSKSLSLKDRDHVRLIQRFFWRLVHPCDGGVIVGADPTVRKLTAEDRDWVAPRLRELGIDLKTFVWEEARRAEVPCTPTGDLELDPSPGEPNAFILLKALGVNGRLFSRSTTAWLGLRDTRRWTGDGQLQAEDDGSESDSDSGDPAPLQLAVVKEAWRQLVRQPESDFYARLRAIDEDKRVGLPGLLCGGDMGEWEVRRWEASLYDDSTDAPQPATNNRNGVNHGSRLAASRTRAVDSELPPTASPTPLLSSLAVGEAPYPRPMHQTFTWRQLFGDKYWHRERSHMRLVLDKVGRPLNSFKTTRELAVAMRDAIRGHRAAMSGAGILHRDVSIGNILIVDDVLSKTSRGGFLHDFDFSTMSCAAPEGDLSSLGAEALSELLIGEDGTYYFMAINLLFAPSSGIVHTISHDLESFYWVLVWVVLRYTSYTHHFGDNTFLTVFPAGDDRQCAGAKTVWVKHEAKGLTIPGNQPLTDLMLALSAVMRKCSNDDALDYDLVLQCFDDALAPDKKWPENDKAVSRALPDLRTNSVMPANNRMGSKKKRHHRGGSKRKVAEGAEPPPLREDVEGPVYYDDDADPVAVREDDTGPAPRPTLVRQADQLEDEAAPAGRLPSKRLKTNSGKRSARDHRGDAAGTSGGSRTAPVEVGSTDVAGPSTGTRSRTRANNASRGAGSGRATGSRQASGREGGSRAKRSARGESGSRKLRG</sequence>
<feature type="compositionally biased region" description="Low complexity" evidence="1">
    <location>
        <begin position="902"/>
        <end position="923"/>
    </location>
</feature>
<reference evidence="3 4" key="1">
    <citation type="journal article" date="2015" name="Sci. Rep.">
        <title>Chromosome-level genome map provides insights into diverse defense mechanisms in the medicinal fungus Ganoderma sinense.</title>
        <authorList>
            <person name="Zhu Y."/>
            <person name="Xu J."/>
            <person name="Sun C."/>
            <person name="Zhou S."/>
            <person name="Xu H."/>
            <person name="Nelson D.R."/>
            <person name="Qian J."/>
            <person name="Song J."/>
            <person name="Luo H."/>
            <person name="Xiang L."/>
            <person name="Li Y."/>
            <person name="Xu Z."/>
            <person name="Ji A."/>
            <person name="Wang L."/>
            <person name="Lu S."/>
            <person name="Hayward A."/>
            <person name="Sun W."/>
            <person name="Li X."/>
            <person name="Schwartz D.C."/>
            <person name="Wang Y."/>
            <person name="Chen S."/>
        </authorList>
    </citation>
    <scope>NUCLEOTIDE SEQUENCE [LARGE SCALE GENOMIC DNA]</scope>
    <source>
        <strain evidence="3 4">ZZ0214-1</strain>
    </source>
</reference>
<evidence type="ECO:0000313" key="4">
    <source>
        <dbReference type="Proteomes" id="UP000230002"/>
    </source>
</evidence>
<name>A0A2G8S2X3_9APHY</name>
<evidence type="ECO:0000313" key="3">
    <source>
        <dbReference type="EMBL" id="PIL28119.1"/>
    </source>
</evidence>
<dbReference type="InterPro" id="IPR040976">
    <property type="entry name" value="Pkinase_fungal"/>
</dbReference>
<feature type="compositionally biased region" description="Low complexity" evidence="1">
    <location>
        <begin position="477"/>
        <end position="489"/>
    </location>
</feature>
<keyword evidence="4" id="KW-1185">Reference proteome</keyword>
<feature type="domain" description="Fungal-type protein kinase" evidence="2">
    <location>
        <begin position="164"/>
        <end position="661"/>
    </location>
</feature>
<dbReference type="EMBL" id="AYKW01000028">
    <property type="protein sequence ID" value="PIL28119.1"/>
    <property type="molecule type" value="Genomic_DNA"/>
</dbReference>
<accession>A0A2G8S2X3</accession>
<feature type="compositionally biased region" description="Basic residues" evidence="1">
    <location>
        <begin position="777"/>
        <end position="790"/>
    </location>
</feature>
<dbReference type="Proteomes" id="UP000230002">
    <property type="component" value="Unassembled WGS sequence"/>
</dbReference>
<dbReference type="PROSITE" id="PS00109">
    <property type="entry name" value="PROTEIN_KINASE_TYR"/>
    <property type="match status" value="1"/>
</dbReference>
<feature type="region of interest" description="Disordered" evidence="1">
    <location>
        <begin position="755"/>
        <end position="945"/>
    </location>
</feature>
<feature type="compositionally biased region" description="Polar residues" evidence="1">
    <location>
        <begin position="449"/>
        <end position="462"/>
    </location>
</feature>
<dbReference type="PANTHER" id="PTHR38248:SF2">
    <property type="entry name" value="FUNK1 11"/>
    <property type="match status" value="1"/>
</dbReference>
<dbReference type="AlphaFoldDB" id="A0A2G8S2X3"/>